<evidence type="ECO:0000313" key="3">
    <source>
        <dbReference type="EMBL" id="KAL1583319.1"/>
    </source>
</evidence>
<dbReference type="Proteomes" id="UP000803884">
    <property type="component" value="Unassembled WGS sequence"/>
</dbReference>
<organism evidence="3 4">
    <name type="scientific">Cladosporium halotolerans</name>
    <dbReference type="NCBI Taxonomy" id="1052096"/>
    <lineage>
        <taxon>Eukaryota</taxon>
        <taxon>Fungi</taxon>
        <taxon>Dikarya</taxon>
        <taxon>Ascomycota</taxon>
        <taxon>Pezizomycotina</taxon>
        <taxon>Dothideomycetes</taxon>
        <taxon>Dothideomycetidae</taxon>
        <taxon>Cladosporiales</taxon>
        <taxon>Cladosporiaceae</taxon>
        <taxon>Cladosporium</taxon>
    </lineage>
</organism>
<sequence length="257" mass="27289">MASSHRNRTPSALEPYLDLPAEQSLVLLTNTLGCSANWLTSRFAASAINDPSSSTSVLLVSWMRDLVFWKDELRRAAGIDVSRTPSFHFLDLLSESLSPNPTSVSALEKKITTAITQATASNTTTKTLLILDYPSLLLATTPTITSIVLSNLLLALRSHPSVLSTLLTTPADGPFVSASLPDVNVAPTPVESESAAFTVQQAHAACTVLSVRELDTGAARDVSGVLRVTKGGDGDAEVKEWEGLYLVGRDGGVKIVE</sequence>
<evidence type="ECO:0000256" key="2">
    <source>
        <dbReference type="ARBA" id="ARBA00008837"/>
    </source>
</evidence>
<dbReference type="PANTHER" id="PTHR16184:SF6">
    <property type="entry name" value="ELONGATOR COMPLEX PROTEIN 6"/>
    <property type="match status" value="1"/>
</dbReference>
<comment type="similarity">
    <text evidence="2">Belongs to the ELP6 family.</text>
</comment>
<accession>A0AB34KEG9</accession>
<name>A0AB34KEG9_9PEZI</name>
<dbReference type="RefSeq" id="XP_069226426.1">
    <property type="nucleotide sequence ID" value="XM_069376670.1"/>
</dbReference>
<dbReference type="GO" id="GO:0002098">
    <property type="term" value="P:tRNA wobble uridine modification"/>
    <property type="evidence" value="ECO:0007669"/>
    <property type="project" value="InterPro"/>
</dbReference>
<dbReference type="CDD" id="cd19495">
    <property type="entry name" value="Elp6"/>
    <property type="match status" value="1"/>
</dbReference>
<comment type="caution">
    <text evidence="3">The sequence shown here is derived from an EMBL/GenBank/DDBJ whole genome shotgun (WGS) entry which is preliminary data.</text>
</comment>
<reference evidence="3 4" key="1">
    <citation type="journal article" date="2020" name="Microbiol. Resour. Announc.">
        <title>Draft Genome Sequence of a Cladosporium Species Isolated from the Mesophotic Ascidian Didemnum maculosum.</title>
        <authorList>
            <person name="Gioti A."/>
            <person name="Siaperas R."/>
            <person name="Nikolaivits E."/>
            <person name="Le Goff G."/>
            <person name="Ouazzani J."/>
            <person name="Kotoulas G."/>
            <person name="Topakas E."/>
        </authorList>
    </citation>
    <scope>NUCLEOTIDE SEQUENCE [LARGE SCALE GENOMIC DNA]</scope>
    <source>
        <strain evidence="3 4">TM138-S3</strain>
    </source>
</reference>
<dbReference type="GO" id="GO:0033588">
    <property type="term" value="C:elongator holoenzyme complex"/>
    <property type="evidence" value="ECO:0007669"/>
    <property type="project" value="InterPro"/>
</dbReference>
<proteinExistence type="inferred from homology"/>
<keyword evidence="4" id="KW-1185">Reference proteome</keyword>
<dbReference type="GeneID" id="96009508"/>
<dbReference type="PANTHER" id="PTHR16184">
    <property type="entry name" value="ELONGATOR COMPLEX PROTEIN 6"/>
    <property type="match status" value="1"/>
</dbReference>
<gene>
    <name evidence="3" type="ORF">WHR41_08066</name>
</gene>
<evidence type="ECO:0000313" key="4">
    <source>
        <dbReference type="Proteomes" id="UP000803884"/>
    </source>
</evidence>
<protein>
    <recommendedName>
        <fullName evidence="5">Elongator complex protein 5</fullName>
    </recommendedName>
</protein>
<evidence type="ECO:0000256" key="1">
    <source>
        <dbReference type="ARBA" id="ARBA00005043"/>
    </source>
</evidence>
<dbReference type="InterPro" id="IPR018627">
    <property type="entry name" value="ELP6"/>
</dbReference>
<dbReference type="InterPro" id="IPR027417">
    <property type="entry name" value="P-loop_NTPase"/>
</dbReference>
<dbReference type="AlphaFoldDB" id="A0AB34KEG9"/>
<comment type="pathway">
    <text evidence="1">tRNA modification; 5-methoxycarbonylmethyl-2-thiouridine-tRNA biosynthesis.</text>
</comment>
<dbReference type="EMBL" id="JAAQHG020000036">
    <property type="protein sequence ID" value="KAL1583319.1"/>
    <property type="molecule type" value="Genomic_DNA"/>
</dbReference>
<evidence type="ECO:0008006" key="5">
    <source>
        <dbReference type="Google" id="ProtNLM"/>
    </source>
</evidence>
<dbReference type="Gene3D" id="3.40.50.300">
    <property type="entry name" value="P-loop containing nucleotide triphosphate hydrolases"/>
    <property type="match status" value="1"/>
</dbReference>